<dbReference type="EMBL" id="LNIX01000022">
    <property type="protein sequence ID" value="OXA43411.1"/>
    <property type="molecule type" value="Genomic_DNA"/>
</dbReference>
<protein>
    <submittedName>
        <fullName evidence="2">Protein argonaute-3</fullName>
    </submittedName>
</protein>
<sequence length="177" mass="19807">MATEEVENKAPLGQQPAAAAGTEEAQTLASQRDRAPMIRRGAKGEEIAAATNYIRLRFIGNCTIHESHVDFDPPLDSTMMKNRSVRAVMGDRTYTFDGRMLFTTVNSSTSCSKKALGRVMRRRNYYDVKGVKHKLDIWPGYCIAVDEQEGGLMLCLDAYHQDGFLAKDAMRCIQTKH</sequence>
<feature type="region of interest" description="Disordered" evidence="1">
    <location>
        <begin position="1"/>
        <end position="36"/>
    </location>
</feature>
<evidence type="ECO:0000313" key="2">
    <source>
        <dbReference type="EMBL" id="OXA43411.1"/>
    </source>
</evidence>
<reference evidence="2 3" key="1">
    <citation type="submission" date="2015-12" db="EMBL/GenBank/DDBJ databases">
        <title>The genome of Folsomia candida.</title>
        <authorList>
            <person name="Faddeeva A."/>
            <person name="Derks M.F."/>
            <person name="Anvar Y."/>
            <person name="Smit S."/>
            <person name="Van Straalen N."/>
            <person name="Roelofs D."/>
        </authorList>
    </citation>
    <scope>NUCLEOTIDE SEQUENCE [LARGE SCALE GENOMIC DNA]</scope>
    <source>
        <strain evidence="2 3">VU population</strain>
        <tissue evidence="2">Whole body</tissue>
    </source>
</reference>
<keyword evidence="3" id="KW-1185">Reference proteome</keyword>
<dbReference type="OrthoDB" id="445936at2759"/>
<dbReference type="SUPFAM" id="SSF101690">
    <property type="entry name" value="PAZ domain"/>
    <property type="match status" value="1"/>
</dbReference>
<gene>
    <name evidence="2" type="ORF">Fcan01_21742</name>
</gene>
<dbReference type="AlphaFoldDB" id="A0A226DFQ8"/>
<evidence type="ECO:0000256" key="1">
    <source>
        <dbReference type="SAM" id="MobiDB-lite"/>
    </source>
</evidence>
<evidence type="ECO:0000313" key="3">
    <source>
        <dbReference type="Proteomes" id="UP000198287"/>
    </source>
</evidence>
<comment type="caution">
    <text evidence="2">The sequence shown here is derived from an EMBL/GenBank/DDBJ whole genome shotgun (WGS) entry which is preliminary data.</text>
</comment>
<dbReference type="InterPro" id="IPR036085">
    <property type="entry name" value="PAZ_dom_sf"/>
</dbReference>
<feature type="compositionally biased region" description="Low complexity" evidence="1">
    <location>
        <begin position="10"/>
        <end position="21"/>
    </location>
</feature>
<name>A0A226DFQ8_FOLCA</name>
<accession>A0A226DFQ8</accession>
<dbReference type="Proteomes" id="UP000198287">
    <property type="component" value="Unassembled WGS sequence"/>
</dbReference>
<organism evidence="2 3">
    <name type="scientific">Folsomia candida</name>
    <name type="common">Springtail</name>
    <dbReference type="NCBI Taxonomy" id="158441"/>
    <lineage>
        <taxon>Eukaryota</taxon>
        <taxon>Metazoa</taxon>
        <taxon>Ecdysozoa</taxon>
        <taxon>Arthropoda</taxon>
        <taxon>Hexapoda</taxon>
        <taxon>Collembola</taxon>
        <taxon>Entomobryomorpha</taxon>
        <taxon>Isotomoidea</taxon>
        <taxon>Isotomidae</taxon>
        <taxon>Proisotominae</taxon>
        <taxon>Folsomia</taxon>
    </lineage>
</organism>
<proteinExistence type="predicted"/>